<protein>
    <submittedName>
        <fullName evidence="1">Predicted protein</fullName>
    </submittedName>
</protein>
<dbReference type="HOGENOM" id="CLU_3050764_0_0_1"/>
<dbReference type="VEuPathDB" id="FungiDB:LEMA_uP105720.1"/>
<sequence length="54" mass="6115">MSVEYMNIPWRGGSATIAQINLMQASYEIYIIATALGSLRREIIEQTHNSPEVF</sequence>
<organism evidence="2">
    <name type="scientific">Leptosphaeria maculans (strain JN3 / isolate v23.1.3 / race Av1-4-5-6-7-8)</name>
    <name type="common">Blackleg fungus</name>
    <name type="synonym">Phoma lingam</name>
    <dbReference type="NCBI Taxonomy" id="985895"/>
    <lineage>
        <taxon>Eukaryota</taxon>
        <taxon>Fungi</taxon>
        <taxon>Dikarya</taxon>
        <taxon>Ascomycota</taxon>
        <taxon>Pezizomycotina</taxon>
        <taxon>Dothideomycetes</taxon>
        <taxon>Pleosporomycetidae</taxon>
        <taxon>Pleosporales</taxon>
        <taxon>Pleosporineae</taxon>
        <taxon>Leptosphaeriaceae</taxon>
        <taxon>Plenodomus</taxon>
        <taxon>Plenodomus lingam/Leptosphaeria maculans species complex</taxon>
    </lineage>
</organism>
<dbReference type="InParanoid" id="E5A1H7"/>
<gene>
    <name evidence="1" type="ORF">LEMA_uP105720.1</name>
</gene>
<accession>E5A1H7</accession>
<proteinExistence type="predicted"/>
<dbReference type="EMBL" id="FP929131">
    <property type="protein sequence ID" value="CBX97441.1"/>
    <property type="molecule type" value="Genomic_DNA"/>
</dbReference>
<evidence type="ECO:0000313" key="1">
    <source>
        <dbReference type="EMBL" id="CBX97441.1"/>
    </source>
</evidence>
<dbReference type="AlphaFoldDB" id="E5A1H7"/>
<name>E5A1H7_LEPMJ</name>
<evidence type="ECO:0000313" key="2">
    <source>
        <dbReference type="Proteomes" id="UP000002668"/>
    </source>
</evidence>
<dbReference type="Proteomes" id="UP000002668">
    <property type="component" value="Genome"/>
</dbReference>
<keyword evidence="2" id="KW-1185">Reference proteome</keyword>
<reference evidence="2" key="1">
    <citation type="journal article" date="2011" name="Nat. Commun.">
        <title>Effector diversification within compartments of the Leptosphaeria maculans genome affected by Repeat-Induced Point mutations.</title>
        <authorList>
            <person name="Rouxel T."/>
            <person name="Grandaubert J."/>
            <person name="Hane J.K."/>
            <person name="Hoede C."/>
            <person name="van de Wouw A.P."/>
            <person name="Couloux A."/>
            <person name="Dominguez V."/>
            <person name="Anthouard V."/>
            <person name="Bally P."/>
            <person name="Bourras S."/>
            <person name="Cozijnsen A.J."/>
            <person name="Ciuffetti L.M."/>
            <person name="Degrave A."/>
            <person name="Dilmaghani A."/>
            <person name="Duret L."/>
            <person name="Fudal I."/>
            <person name="Goodwin S.B."/>
            <person name="Gout L."/>
            <person name="Glaser N."/>
            <person name="Linglin J."/>
            <person name="Kema G.H.J."/>
            <person name="Lapalu N."/>
            <person name="Lawrence C.B."/>
            <person name="May K."/>
            <person name="Meyer M."/>
            <person name="Ollivier B."/>
            <person name="Poulain J."/>
            <person name="Schoch C.L."/>
            <person name="Simon A."/>
            <person name="Spatafora J.W."/>
            <person name="Stachowiak A."/>
            <person name="Turgeon B.G."/>
            <person name="Tyler B.M."/>
            <person name="Vincent D."/>
            <person name="Weissenbach J."/>
            <person name="Amselem J."/>
            <person name="Quesneville H."/>
            <person name="Oliver R.P."/>
            <person name="Wincker P."/>
            <person name="Balesdent M.-H."/>
            <person name="Howlett B.J."/>
        </authorList>
    </citation>
    <scope>NUCLEOTIDE SEQUENCE [LARGE SCALE GENOMIC DNA]</scope>
    <source>
        <strain evidence="2">JN3 / isolate v23.1.3 / race Av1-4-5-6-7-8</strain>
    </source>
</reference>